<dbReference type="GO" id="GO:0050830">
    <property type="term" value="P:defense response to Gram-positive bacterium"/>
    <property type="evidence" value="ECO:0007669"/>
    <property type="project" value="InterPro"/>
</dbReference>
<accession>A0A1Y0YLP9</accession>
<dbReference type="InterPro" id="IPR027632">
    <property type="entry name" value="Lant_2_A2"/>
</dbReference>
<reference evidence="2 5" key="2">
    <citation type="submission" date="2020-12" db="EMBL/GenBank/DDBJ databases">
        <title>FDA dAtabase for Regulatory Grade micrObial Sequences (FDA-ARGOS): Supporting development and validation of Infectious Disease Dx tests.</title>
        <authorList>
            <person name="Nelson B."/>
            <person name="Plummer A."/>
            <person name="Tallon L."/>
            <person name="Sadzewicz L."/>
            <person name="Zhao X."/>
            <person name="Boylan J."/>
            <person name="Ott S."/>
            <person name="Bowen H."/>
            <person name="Vavikolanu K."/>
            <person name="Mehta A."/>
            <person name="Aluvathingal J."/>
            <person name="Nadendla S."/>
            <person name="Myers T."/>
            <person name="Yan Y."/>
            <person name="Sichtig H."/>
        </authorList>
    </citation>
    <scope>NUCLEOTIDE SEQUENCE [LARGE SCALE GENOMIC DNA]</scope>
    <source>
        <strain evidence="2 5">FDAARGOS_923</strain>
    </source>
</reference>
<proteinExistence type="predicted"/>
<dbReference type="RefSeq" id="WP_003186379.1">
    <property type="nucleotide sequence ID" value="NZ_BEXU01000002.1"/>
</dbReference>
<name>A0A1Y0YLP9_BACLI</name>
<dbReference type="EMBL" id="CP065647">
    <property type="protein sequence ID" value="QPR73549.1"/>
    <property type="molecule type" value="Genomic_DNA"/>
</dbReference>
<dbReference type="NCBIfam" id="TIGR03893">
    <property type="entry name" value="lant_SP_1948"/>
    <property type="match status" value="1"/>
</dbReference>
<evidence type="ECO:0000313" key="5">
    <source>
        <dbReference type="Proteomes" id="UP000595038"/>
    </source>
</evidence>
<evidence type="ECO:0000313" key="3">
    <source>
        <dbReference type="EMBL" id="TWL27522.1"/>
    </source>
</evidence>
<dbReference type="Proteomes" id="UP000435910">
    <property type="component" value="Unassembled WGS sequence"/>
</dbReference>
<organism evidence="3 4">
    <name type="scientific">Bacillus licheniformis</name>
    <dbReference type="NCBI Taxonomy" id="1402"/>
    <lineage>
        <taxon>Bacteria</taxon>
        <taxon>Bacillati</taxon>
        <taxon>Bacillota</taxon>
        <taxon>Bacilli</taxon>
        <taxon>Bacillales</taxon>
        <taxon>Bacillaceae</taxon>
        <taxon>Bacillus</taxon>
    </lineage>
</organism>
<evidence type="ECO:0000256" key="1">
    <source>
        <dbReference type="SAM" id="MobiDB-lite"/>
    </source>
</evidence>
<dbReference type="AlphaFoldDB" id="A0A1Y0YLP9"/>
<sequence>MKTMKNSAAREAFKGANHPAGMVSEEELKALVGGNDVNPETTPATTSSWTCITAGVTVSASLCPTTKCTSRC</sequence>
<dbReference type="NCBIfam" id="NF038161">
    <property type="entry name" value="lant_II_LchA2"/>
    <property type="match status" value="1"/>
</dbReference>
<feature type="region of interest" description="Disordered" evidence="1">
    <location>
        <begin position="1"/>
        <end position="21"/>
    </location>
</feature>
<dbReference type="EMBL" id="NILC01000023">
    <property type="protein sequence ID" value="TWL27522.1"/>
    <property type="molecule type" value="Genomic_DNA"/>
</dbReference>
<dbReference type="Proteomes" id="UP000595038">
    <property type="component" value="Chromosome"/>
</dbReference>
<dbReference type="Pfam" id="PF16934">
    <property type="entry name" value="Mersacidin"/>
    <property type="match status" value="1"/>
</dbReference>
<protein>
    <submittedName>
        <fullName evidence="2">Class II lanthipeptide, LchA2/BrtA2 family</fullName>
    </submittedName>
    <submittedName>
        <fullName evidence="3">Lantibiotic lichenicidin VK21 A2</fullName>
    </submittedName>
</protein>
<evidence type="ECO:0000313" key="4">
    <source>
        <dbReference type="Proteomes" id="UP000435910"/>
    </source>
</evidence>
<gene>
    <name evidence="3" type="ORF">CHCC16736_2843</name>
    <name evidence="2" type="ORF">I6G80_04590</name>
</gene>
<reference evidence="3 4" key="1">
    <citation type="submission" date="2019-06" db="EMBL/GenBank/DDBJ databases">
        <title>Genome sequence analysis of &gt;100 Bacillus licheniformis strains suggests intrinsic resistance to this species.</title>
        <authorList>
            <person name="Wels M."/>
            <person name="Siezen R.J."/>
            <person name="Johansen E."/>
            <person name="Stuer-Lauridsen B."/>
            <person name="Bjerre K."/>
            <person name="Nielsen B.K.K."/>
        </authorList>
    </citation>
    <scope>NUCLEOTIDE SEQUENCE [LARGE SCALE GENOMIC DNA]</scope>
    <source>
        <strain evidence="3 4">BAC-16736</strain>
    </source>
</reference>
<evidence type="ECO:0000313" key="2">
    <source>
        <dbReference type="EMBL" id="QPR73549.1"/>
    </source>
</evidence>
<dbReference type="GeneID" id="92859302"/>
<dbReference type="SMR" id="A0A1Y0YLP9"/>